<sequence length="1261" mass="132557">MPVAHGLGPARNRFTAATKGATTMFTAGVSGNVAGTLAVGGEFDTISILASSTSTSIGGLKGIGGGHTPQQSNQANPTGLQRPDTPNVGLRGQNPDGELDTVLQDGENDGETDTNRTSQNDSAGQSAAPAKSSPGRAGPAQSNNTAPQADSKSGKSTTQQSDKSTHQADTDTDAETDTEADTDAEADTDTQHESDPAPAVPPDEQHSSNTQHNNIDSDDSAQAPADEPRHTATLSPDQDGASPATNVATTDVPHAVVAAEPASVDAAQVADVAQTPADQAQQTSVPDGPEQQQSPPVGAPAQPTTTSTVSPVPTSQTSVTTTPTTPEPSVKPTAAKPDSKPEPKPAEPRKEAQGARPAGPESQTAGVPAARVRDTAQDTDQDVTPTTMTPEVADTGAPPHGGRNCLLDAADDLSRHFGRQYQVAGEPTSTGMPARALYEATGVRAEFATYRQIEARLKGMAPGSAAVITSAWVGDGQRQGGHAYVAVFDGKDVYLLHRGERKGWPPSWGEHAVSTTAVGFLDSHGAPVDELGRRPDDLAAAIAVGDVQGTPDQTPGEQWQGVTRQSDIADQALAKRGLQDGEELRNPLGLMESADARARANAAWWAALSGEEQRAVIDVYPQQISNAEGISPKARHEANTKLLGDQRDQLKTWRDSGHRLTRAQSKTLARLERIQSSLAQAQTEAGEAGIDGPLLLAFDASAFGGHGRAVVSFGADPYQADSVSWHVPGQGVTIDRIGVTMGDALNHLQTVQQEDPTRTAAAIAWLGYDTPSGWNRWRAAGHQLAREGGAILYSDIRAFNAARDTLAVDGGHFNENHVYAQDYGTTAVSYASRDSRLAHDIRAITFTDSPGTGPVRQAADFGLGAGNVRVASSARELPAVLDGRTPVVEVNLGVHPATEAFGATAETDAPADPPERTAVEPATAAIAKDALAQRAPDADIDNVANPLGKADDAVARAEDNARWWARLSRDQREALIKTYPRQIGNAEGIAPTDRNKANRLAMERARDFVQNKIDRGEQPTKREFKLLRRMNNLRNALATMENEAAAAGIDPPLVLAFDSPAFGGDGRAVVSFGADPYVADSVSWLVPGFATTIDKLEGNMRNALSHLQSTRQEDPNLAAASIAWIGYDAPNDAAIPRVAAHGLARKGGEILYSDIRAFNAARNTLAGDGPRFRNNHIFAHSYGSTTASYAGKGRRLAEDISTVTLLGSPGRARYGMPAASASAPRMSSSHRRRWIRSPGWAGAHRARMGGSSDGVWATTRR</sequence>
<feature type="compositionally biased region" description="Polar residues" evidence="2">
    <location>
        <begin position="140"/>
        <end position="162"/>
    </location>
</feature>
<feature type="region of interest" description="Disordered" evidence="2">
    <location>
        <begin position="55"/>
        <end position="405"/>
    </location>
</feature>
<proteinExistence type="predicted"/>
<feature type="compositionally biased region" description="Polar residues" evidence="2">
    <location>
        <begin position="68"/>
        <end position="79"/>
    </location>
</feature>
<dbReference type="InterPro" id="IPR010427">
    <property type="entry name" value="DUF1023"/>
</dbReference>
<dbReference type="Pfam" id="PF06259">
    <property type="entry name" value="Abhydrolase_8"/>
    <property type="match status" value="2"/>
</dbReference>
<dbReference type="Proteomes" id="UP000255389">
    <property type="component" value="Unassembled WGS sequence"/>
</dbReference>
<dbReference type="AlphaFoldDB" id="A0A378UXF5"/>
<evidence type="ECO:0000256" key="2">
    <source>
        <dbReference type="SAM" id="MobiDB-lite"/>
    </source>
</evidence>
<feature type="compositionally biased region" description="Low complexity" evidence="2">
    <location>
        <begin position="261"/>
        <end position="284"/>
    </location>
</feature>
<evidence type="ECO:0000259" key="3">
    <source>
        <dbReference type="Pfam" id="PF06259"/>
    </source>
</evidence>
<dbReference type="EMBL" id="UGQY01000004">
    <property type="protein sequence ID" value="SUA02813.1"/>
    <property type="molecule type" value="Genomic_DNA"/>
</dbReference>
<name>A0A378UXF5_MYCFO</name>
<gene>
    <name evidence="4" type="ORF">NCTC1542_04286</name>
</gene>
<accession>A0A378UXF5</accession>
<keyword evidence="1" id="KW-0175">Coiled coil</keyword>
<feature type="coiled-coil region" evidence="1">
    <location>
        <begin position="1023"/>
        <end position="1050"/>
    </location>
</feature>
<feature type="domain" description="DUF1023" evidence="3">
    <location>
        <begin position="706"/>
        <end position="871"/>
    </location>
</feature>
<reference evidence="4 5" key="1">
    <citation type="submission" date="2018-06" db="EMBL/GenBank/DDBJ databases">
        <authorList>
            <consortium name="Pathogen Informatics"/>
            <person name="Doyle S."/>
        </authorList>
    </citation>
    <scope>NUCLEOTIDE SEQUENCE [LARGE SCALE GENOMIC DNA]</scope>
    <source>
        <strain evidence="4 5">NCTC1542</strain>
    </source>
</reference>
<dbReference type="GO" id="GO:0016787">
    <property type="term" value="F:hydrolase activity"/>
    <property type="evidence" value="ECO:0007669"/>
    <property type="project" value="UniProtKB-KW"/>
</dbReference>
<evidence type="ECO:0000256" key="1">
    <source>
        <dbReference type="SAM" id="Coils"/>
    </source>
</evidence>
<protein>
    <submittedName>
        <fullName evidence="4">Alpha/beta hydrolase of uncharacterized function (DUF1023)</fullName>
    </submittedName>
</protein>
<feature type="compositionally biased region" description="Polar residues" evidence="2">
    <location>
        <begin position="115"/>
        <end position="125"/>
    </location>
</feature>
<keyword evidence="4" id="KW-0378">Hydrolase</keyword>
<evidence type="ECO:0000313" key="4">
    <source>
        <dbReference type="EMBL" id="SUA02813.1"/>
    </source>
</evidence>
<feature type="compositionally biased region" description="Low complexity" evidence="2">
    <location>
        <begin position="303"/>
        <end position="333"/>
    </location>
</feature>
<feature type="domain" description="DUF1023" evidence="3">
    <location>
        <begin position="1065"/>
        <end position="1212"/>
    </location>
</feature>
<feature type="compositionally biased region" description="Acidic residues" evidence="2">
    <location>
        <begin position="170"/>
        <end position="188"/>
    </location>
</feature>
<organism evidence="4 5">
    <name type="scientific">Mycolicibacterium fortuitum</name>
    <name type="common">Mycobacterium fortuitum</name>
    <dbReference type="NCBI Taxonomy" id="1766"/>
    <lineage>
        <taxon>Bacteria</taxon>
        <taxon>Bacillati</taxon>
        <taxon>Actinomycetota</taxon>
        <taxon>Actinomycetes</taxon>
        <taxon>Mycobacteriales</taxon>
        <taxon>Mycobacteriaceae</taxon>
        <taxon>Mycolicibacterium</taxon>
    </lineage>
</organism>
<evidence type="ECO:0000313" key="5">
    <source>
        <dbReference type="Proteomes" id="UP000255389"/>
    </source>
</evidence>
<feature type="compositionally biased region" description="Basic and acidic residues" evidence="2">
    <location>
        <begin position="337"/>
        <end position="353"/>
    </location>
</feature>